<reference evidence="6" key="2">
    <citation type="submission" date="2025-08" db="UniProtKB">
        <authorList>
            <consortium name="Ensembl"/>
        </authorList>
    </citation>
    <scope>IDENTIFICATION</scope>
</reference>
<dbReference type="GO" id="GO:0005886">
    <property type="term" value="C:plasma membrane"/>
    <property type="evidence" value="ECO:0007669"/>
    <property type="project" value="TreeGrafter"/>
</dbReference>
<evidence type="ECO:0000256" key="4">
    <source>
        <dbReference type="SAM" id="SignalP"/>
    </source>
</evidence>
<evidence type="ECO:0000256" key="3">
    <source>
        <dbReference type="ARBA" id="ARBA00022737"/>
    </source>
</evidence>
<dbReference type="InterPro" id="IPR032675">
    <property type="entry name" value="LRR_dom_sf"/>
</dbReference>
<dbReference type="Proteomes" id="UP000314982">
    <property type="component" value="Unassembled WGS sequence"/>
</dbReference>
<dbReference type="PANTHER" id="PTHR24369">
    <property type="entry name" value="ANTIGEN BSP, PUTATIVE-RELATED"/>
    <property type="match status" value="1"/>
</dbReference>
<dbReference type="GeneTree" id="ENSGT00940000161826"/>
<evidence type="ECO:0000256" key="2">
    <source>
        <dbReference type="ARBA" id="ARBA00022729"/>
    </source>
</evidence>
<proteinExistence type="predicted"/>
<reference evidence="6" key="3">
    <citation type="submission" date="2025-09" db="UniProtKB">
        <authorList>
            <consortium name="Ensembl"/>
        </authorList>
    </citation>
    <scope>IDENTIFICATION</scope>
</reference>
<name>A0A4W5PHH2_9TELE</name>
<evidence type="ECO:0000256" key="1">
    <source>
        <dbReference type="ARBA" id="ARBA00022614"/>
    </source>
</evidence>
<accession>A0A4W5PHH2</accession>
<keyword evidence="2 4" id="KW-0732">Signal</keyword>
<dbReference type="Gene3D" id="3.80.10.10">
    <property type="entry name" value="Ribonuclease Inhibitor"/>
    <property type="match status" value="1"/>
</dbReference>
<evidence type="ECO:0000313" key="7">
    <source>
        <dbReference type="Proteomes" id="UP000314982"/>
    </source>
</evidence>
<dbReference type="SMART" id="SM00369">
    <property type="entry name" value="LRR_TYP"/>
    <property type="match status" value="5"/>
</dbReference>
<protein>
    <recommendedName>
        <fullName evidence="5">LRRCT domain-containing protein</fullName>
    </recommendedName>
</protein>
<dbReference type="InterPro" id="IPR000483">
    <property type="entry name" value="Cys-rich_flank_reg_C"/>
</dbReference>
<feature type="chain" id="PRO_5021190690" description="LRRCT domain-containing protein" evidence="4">
    <location>
        <begin position="18"/>
        <end position="292"/>
    </location>
</feature>
<dbReference type="Ensembl" id="ENSHHUT00000062295.1">
    <property type="protein sequence ID" value="ENSHHUP00000060239.1"/>
    <property type="gene ID" value="ENSHHUG00000035731.1"/>
</dbReference>
<organism evidence="6 7">
    <name type="scientific">Hucho hucho</name>
    <name type="common">huchen</name>
    <dbReference type="NCBI Taxonomy" id="62062"/>
    <lineage>
        <taxon>Eukaryota</taxon>
        <taxon>Metazoa</taxon>
        <taxon>Chordata</taxon>
        <taxon>Craniata</taxon>
        <taxon>Vertebrata</taxon>
        <taxon>Euteleostomi</taxon>
        <taxon>Actinopterygii</taxon>
        <taxon>Neopterygii</taxon>
        <taxon>Teleostei</taxon>
        <taxon>Protacanthopterygii</taxon>
        <taxon>Salmoniformes</taxon>
        <taxon>Salmonidae</taxon>
        <taxon>Salmoninae</taxon>
        <taxon>Hucho</taxon>
    </lineage>
</organism>
<dbReference type="PANTHER" id="PTHR24369:SF213">
    <property type="entry name" value="INSULIN LIKE GROWTH FACTOR BINDING PROTEIN ACID LABILE SUBUNIT"/>
    <property type="match status" value="1"/>
</dbReference>
<evidence type="ECO:0000313" key="6">
    <source>
        <dbReference type="Ensembl" id="ENSHHUP00000060239.1"/>
    </source>
</evidence>
<feature type="domain" description="LRRCT" evidence="5">
    <location>
        <begin position="170"/>
        <end position="222"/>
    </location>
</feature>
<dbReference type="STRING" id="62062.ENSHHUP00000060239"/>
<dbReference type="AlphaFoldDB" id="A0A4W5PHH2"/>
<dbReference type="InterPro" id="IPR003591">
    <property type="entry name" value="Leu-rich_rpt_typical-subtyp"/>
</dbReference>
<keyword evidence="1" id="KW-0433">Leucine-rich repeat</keyword>
<dbReference type="PROSITE" id="PS51450">
    <property type="entry name" value="LRR"/>
    <property type="match status" value="3"/>
</dbReference>
<reference evidence="7" key="1">
    <citation type="submission" date="2018-06" db="EMBL/GenBank/DDBJ databases">
        <title>Genome assembly of Danube salmon.</title>
        <authorList>
            <person name="Macqueen D.J."/>
            <person name="Gundappa M.K."/>
        </authorList>
    </citation>
    <scope>NUCLEOTIDE SEQUENCE [LARGE SCALE GENOMIC DNA]</scope>
</reference>
<dbReference type="SMART" id="SM00082">
    <property type="entry name" value="LRRCT"/>
    <property type="match status" value="1"/>
</dbReference>
<feature type="signal peptide" evidence="4">
    <location>
        <begin position="1"/>
        <end position="17"/>
    </location>
</feature>
<keyword evidence="7" id="KW-1185">Reference proteome</keyword>
<dbReference type="InterPro" id="IPR001611">
    <property type="entry name" value="Leu-rich_rpt"/>
</dbReference>
<keyword evidence="3" id="KW-0677">Repeat</keyword>
<dbReference type="SUPFAM" id="SSF52058">
    <property type="entry name" value="L domain-like"/>
    <property type="match status" value="1"/>
</dbReference>
<dbReference type="Pfam" id="PF13855">
    <property type="entry name" value="LRR_8"/>
    <property type="match status" value="1"/>
</dbReference>
<evidence type="ECO:0000259" key="5">
    <source>
        <dbReference type="SMART" id="SM00082"/>
    </source>
</evidence>
<dbReference type="InterPro" id="IPR050541">
    <property type="entry name" value="LRR_TM_domain-containing"/>
</dbReference>
<sequence length="292" mass="32471">MWSVLLFLLVQPLLTDSMVCPSSCMCNLEGAVKCSLAMLPFMLRLGISHSPLDTIHPEAFHVAPQLLSIKLSSNTLSSLPSRVFSPLVSLEQLHLDDNRLESIAPVLFEGLANLNELDISNNAIAHLDPNVFHSLSSLRYLNLGRNSLQQLPPTLFHSLTRLQAVTLSGNPWDCRCSIRDIASWMKLNEGVVSDRTDVICRNPYPLLLRPLGSLLDEEFKCDVTTPSSSRTIHVVSATALEEIEAVEFTPTTTAPEARIILFLPFPLAAMSDPNRPAYFTHTHTHTYRETEM</sequence>